<evidence type="ECO:0000259" key="6">
    <source>
        <dbReference type="Pfam" id="PF12325"/>
    </source>
</evidence>
<dbReference type="GO" id="GO:0005794">
    <property type="term" value="C:Golgi apparatus"/>
    <property type="evidence" value="ECO:0007669"/>
    <property type="project" value="UniProtKB-SubCell"/>
</dbReference>
<feature type="compositionally biased region" description="Basic and acidic residues" evidence="5">
    <location>
        <begin position="71"/>
        <end position="86"/>
    </location>
</feature>
<feature type="coiled-coil region" evidence="4">
    <location>
        <begin position="217"/>
        <end position="262"/>
    </location>
</feature>
<dbReference type="AlphaFoldDB" id="A0A6H0Y4H7"/>
<evidence type="ECO:0000256" key="3">
    <source>
        <dbReference type="ARBA" id="ARBA00023054"/>
    </source>
</evidence>
<dbReference type="GO" id="GO:0005783">
    <property type="term" value="C:endoplasmic reticulum"/>
    <property type="evidence" value="ECO:0007669"/>
    <property type="project" value="TreeGrafter"/>
</dbReference>
<protein>
    <recommendedName>
        <fullName evidence="6">TATA element modulatory factor 1 TATA binding domain-containing protein</fullName>
    </recommendedName>
</protein>
<dbReference type="Pfam" id="PF12329">
    <property type="entry name" value="TMF_DNA_bd"/>
    <property type="match status" value="1"/>
</dbReference>
<feature type="compositionally biased region" description="Basic and acidic residues" evidence="5">
    <location>
        <begin position="537"/>
        <end position="557"/>
    </location>
</feature>
<feature type="coiled-coil region" evidence="4">
    <location>
        <begin position="744"/>
        <end position="844"/>
    </location>
</feature>
<gene>
    <name evidence="7" type="ORF">AMS68_007449</name>
</gene>
<feature type="coiled-coil region" evidence="4">
    <location>
        <begin position="331"/>
        <end position="493"/>
    </location>
</feature>
<feature type="compositionally biased region" description="Low complexity" evidence="5">
    <location>
        <begin position="668"/>
        <end position="677"/>
    </location>
</feature>
<organism evidence="7 8">
    <name type="scientific">Peltaster fructicola</name>
    <dbReference type="NCBI Taxonomy" id="286661"/>
    <lineage>
        <taxon>Eukaryota</taxon>
        <taxon>Fungi</taxon>
        <taxon>Dikarya</taxon>
        <taxon>Ascomycota</taxon>
        <taxon>Pezizomycotina</taxon>
        <taxon>Dothideomycetes</taxon>
        <taxon>Dothideomycetes incertae sedis</taxon>
        <taxon>Peltaster</taxon>
    </lineage>
</organism>
<dbReference type="InterPro" id="IPR022091">
    <property type="entry name" value="TMF_TATA-bd"/>
</dbReference>
<reference evidence="7 8" key="1">
    <citation type="journal article" date="2016" name="Sci. Rep.">
        <title>Peltaster fructicola genome reveals evolution from an invasive phytopathogen to an ectophytic parasite.</title>
        <authorList>
            <person name="Xu C."/>
            <person name="Chen H."/>
            <person name="Gleason M.L."/>
            <person name="Xu J.R."/>
            <person name="Liu H."/>
            <person name="Zhang R."/>
            <person name="Sun G."/>
        </authorList>
    </citation>
    <scope>NUCLEOTIDE SEQUENCE [LARGE SCALE GENOMIC DNA]</scope>
    <source>
        <strain evidence="7 8">LNHT1506</strain>
    </source>
</reference>
<evidence type="ECO:0000256" key="2">
    <source>
        <dbReference type="ARBA" id="ARBA00023034"/>
    </source>
</evidence>
<feature type="region of interest" description="Disordered" evidence="5">
    <location>
        <begin position="639"/>
        <end position="690"/>
    </location>
</feature>
<proteinExistence type="predicted"/>
<evidence type="ECO:0000313" key="8">
    <source>
        <dbReference type="Proteomes" id="UP000503462"/>
    </source>
</evidence>
<dbReference type="Proteomes" id="UP000503462">
    <property type="component" value="Chromosome 5"/>
</dbReference>
<evidence type="ECO:0000256" key="1">
    <source>
        <dbReference type="ARBA" id="ARBA00004555"/>
    </source>
</evidence>
<dbReference type="PANTHER" id="PTHR46515">
    <property type="entry name" value="TATA ELEMENT MODULATORY FACTOR TMF1"/>
    <property type="match status" value="1"/>
</dbReference>
<name>A0A6H0Y4H7_9PEZI</name>
<feature type="compositionally biased region" description="Polar residues" evidence="5">
    <location>
        <begin position="60"/>
        <end position="70"/>
    </location>
</feature>
<dbReference type="PANTHER" id="PTHR46515:SF1">
    <property type="entry name" value="TATA ELEMENT MODULATORY FACTOR"/>
    <property type="match status" value="1"/>
</dbReference>
<dbReference type="EMBL" id="CP051143">
    <property type="protein sequence ID" value="QIX01932.1"/>
    <property type="molecule type" value="Genomic_DNA"/>
</dbReference>
<feature type="region of interest" description="Disordered" evidence="5">
    <location>
        <begin position="537"/>
        <end position="577"/>
    </location>
</feature>
<feature type="compositionally biased region" description="Basic and acidic residues" evidence="5">
    <location>
        <begin position="116"/>
        <end position="132"/>
    </location>
</feature>
<evidence type="ECO:0000256" key="4">
    <source>
        <dbReference type="SAM" id="Coils"/>
    </source>
</evidence>
<dbReference type="OrthoDB" id="74178at2759"/>
<feature type="compositionally biased region" description="Polar residues" evidence="5">
    <location>
        <begin position="102"/>
        <end position="114"/>
    </location>
</feature>
<evidence type="ECO:0000313" key="7">
    <source>
        <dbReference type="EMBL" id="QIX01932.1"/>
    </source>
</evidence>
<feature type="compositionally biased region" description="Basic and acidic residues" evidence="5">
    <location>
        <begin position="567"/>
        <end position="577"/>
    </location>
</feature>
<dbReference type="InterPro" id="IPR022092">
    <property type="entry name" value="TMF_DNA-bd"/>
</dbReference>
<feature type="region of interest" description="Disordered" evidence="5">
    <location>
        <begin position="31"/>
        <end position="167"/>
    </location>
</feature>
<dbReference type="InterPro" id="IPR052602">
    <property type="entry name" value="Growth_transcription_reg"/>
</dbReference>
<comment type="subcellular location">
    <subcellularLocation>
        <location evidence="1">Golgi apparatus</location>
    </subcellularLocation>
</comment>
<accession>A0A6H0Y4H7</accession>
<keyword evidence="3 4" id="KW-0175">Coiled coil</keyword>
<dbReference type="Pfam" id="PF12325">
    <property type="entry name" value="TMF_TATA_bd"/>
    <property type="match status" value="1"/>
</dbReference>
<keyword evidence="8" id="KW-1185">Reference proteome</keyword>
<keyword evidence="2" id="KW-0333">Golgi apparatus</keyword>
<evidence type="ECO:0000256" key="5">
    <source>
        <dbReference type="SAM" id="MobiDB-lite"/>
    </source>
</evidence>
<sequence>MAAQNRPAAKKGWGSMLSSAVAGLESRLDTILADGPDNGDKTKIDESQNAVEPQKAALVPSTTTSGSTSRDASRARGNDRLAEKLARITAQRSRLGVDSINRAPSSERTASARTSIDIKREEADVDKNKAEAEQATAGETVSKDEDIQVPAVEESAKEDETTTSANTNTTLLASTLPINPARKSIDSPRRSVELATSDGFDSSRPSIDFVNGNSQSTVEIEAEMERMRGEYETAEQQRQEEMHAHLERIDALQAKLQYLAKETVAAAKQANATTASGSLDSKLAQKDEQIALLMEEGQQLSKTELRHLQTIKLRTQGLDSEKAVLDMRKKLDKAERSEMEHKHKVRRAEAAERSALEKAKQVPLLQEQLDTLRADRDKANDQINSLNLQLQEAEKRAAQAIQAAQNKALEADKNRIADLENELEDSQIEKKLAEDRAQAEIKKVQEDTDRQRERWSVTELELTNEIKSVEARLEAMRARIEEQSTEVDGAESGAKLLRQIELLQNQYNLAKTNWETIEGSLNARLVAMEKDRDEAARREADVRKKARDAGSKARLAAEELESTTQQVREKDAELTENHSKIDALQRSLHDANTTLADAKADFERQRRIWESELAARLEEEKARWQRGARPVRMESLPLSRKTSGLDIGPRRGPPKAGDFPGFERSSTRRSSVVPSRTAATPDRELLSPPFSTHGSIMNFPDMNGMPPAEPEIDDDFDHESSPHQTINDIVSTNVSGAGPSVQLVERMSAAVRKLEGEKAAHKDELARLGAQRDEARDQIVLLMREVEEARSKKSRVVELEKDMQGVQQRYDACLEMLGEREEEVDELKADVVELKKIYRELVEEKVSR</sequence>
<feature type="domain" description="TATA element modulatory factor 1 TATA binding" evidence="6">
    <location>
        <begin position="733"/>
        <end position="844"/>
    </location>
</feature>